<evidence type="ECO:0000313" key="2">
    <source>
        <dbReference type="EMBL" id="KYJ85713.1"/>
    </source>
</evidence>
<dbReference type="RefSeq" id="WP_067332114.1">
    <property type="nucleotide sequence ID" value="NZ_LNKT01000067.1"/>
</dbReference>
<evidence type="ECO:0000313" key="3">
    <source>
        <dbReference type="Proteomes" id="UP000075359"/>
    </source>
</evidence>
<reference evidence="2 3" key="1">
    <citation type="submission" date="2015-11" db="EMBL/GenBank/DDBJ databases">
        <title>Draft genome of Sulfurovum riftiae 1812E, a member of the Epsilonproteobacteria isolated from the tube of the deep-sea hydrothermal vent tubewom Riftia pachyptila.</title>
        <authorList>
            <person name="Vetriani C."/>
            <person name="Giovannelli D."/>
        </authorList>
    </citation>
    <scope>NUCLEOTIDE SEQUENCE [LARGE SCALE GENOMIC DNA]</scope>
    <source>
        <strain evidence="2 3">1812E</strain>
    </source>
</reference>
<keyword evidence="2" id="KW-0808">Transferase</keyword>
<gene>
    <name evidence="2" type="ORF">AS592_02955</name>
</gene>
<dbReference type="AlphaFoldDB" id="A0A151CEN7"/>
<dbReference type="GO" id="GO:0008168">
    <property type="term" value="F:methyltransferase activity"/>
    <property type="evidence" value="ECO:0007669"/>
    <property type="project" value="UniProtKB-KW"/>
</dbReference>
<dbReference type="Proteomes" id="UP000075359">
    <property type="component" value="Unassembled WGS sequence"/>
</dbReference>
<evidence type="ECO:0000259" key="1">
    <source>
        <dbReference type="Pfam" id="PF13847"/>
    </source>
</evidence>
<proteinExistence type="predicted"/>
<dbReference type="Pfam" id="PF13847">
    <property type="entry name" value="Methyltransf_31"/>
    <property type="match status" value="1"/>
</dbReference>
<dbReference type="OrthoDB" id="60811at2"/>
<dbReference type="Gene3D" id="3.40.50.150">
    <property type="entry name" value="Vaccinia Virus protein VP39"/>
    <property type="match status" value="1"/>
</dbReference>
<organism evidence="2 3">
    <name type="scientific">Sulfurovum riftiae</name>
    <dbReference type="NCBI Taxonomy" id="1630136"/>
    <lineage>
        <taxon>Bacteria</taxon>
        <taxon>Pseudomonadati</taxon>
        <taxon>Campylobacterota</taxon>
        <taxon>Epsilonproteobacteria</taxon>
        <taxon>Campylobacterales</taxon>
        <taxon>Sulfurovaceae</taxon>
        <taxon>Sulfurovum</taxon>
    </lineage>
</organism>
<feature type="domain" description="Methyltransferase" evidence="1">
    <location>
        <begin position="136"/>
        <end position="238"/>
    </location>
</feature>
<dbReference type="InterPro" id="IPR029063">
    <property type="entry name" value="SAM-dependent_MTases_sf"/>
</dbReference>
<dbReference type="STRING" id="1630136.AS592_02955"/>
<sequence length="316" mass="36531">MIFTTETIQEIFPLLERKLNDNHQTTFRVLNPDYARGSYAGSKIDIDGTYYLYRSLRAWMELAELLGCRMLVPKEQGGHLLSLTFEKIAQHSFHFSHNAEKEEKYGVTSEFSAIHKMEEPAFFYYYNQALDNVKLSKRKRILDLGVNRGDEFKVIKNKIDISTYKKMELVGIDHSKTAIEYAEGLFEEENVYFYAEDINNLKSLNLNRFDLLISIGTLQSPGINFKPFFMDLVQNYLEKADSAIILGFPNSRWIGGEMVYGAKAPNYAMSEMSLLFNDVMFCKKYLQQKKYRVTLTGKQYIFLTATKIGAKNNIST</sequence>
<keyword evidence="3" id="KW-1185">Reference proteome</keyword>
<keyword evidence="2" id="KW-0489">Methyltransferase</keyword>
<dbReference type="GO" id="GO:0032259">
    <property type="term" value="P:methylation"/>
    <property type="evidence" value="ECO:0007669"/>
    <property type="project" value="UniProtKB-KW"/>
</dbReference>
<dbReference type="SUPFAM" id="SSF53335">
    <property type="entry name" value="S-adenosyl-L-methionine-dependent methyltransferases"/>
    <property type="match status" value="1"/>
</dbReference>
<name>A0A151CEN7_9BACT</name>
<protein>
    <submittedName>
        <fullName evidence="2">Methyltransferase</fullName>
    </submittedName>
</protein>
<dbReference type="InterPro" id="IPR025714">
    <property type="entry name" value="Methyltranfer_dom"/>
</dbReference>
<accession>A0A151CEN7</accession>
<dbReference type="EMBL" id="LNKT01000067">
    <property type="protein sequence ID" value="KYJ85713.1"/>
    <property type="molecule type" value="Genomic_DNA"/>
</dbReference>
<comment type="caution">
    <text evidence="2">The sequence shown here is derived from an EMBL/GenBank/DDBJ whole genome shotgun (WGS) entry which is preliminary data.</text>
</comment>